<dbReference type="InParanoid" id="A0A165VDS4"/>
<evidence type="ECO:0000313" key="1">
    <source>
        <dbReference type="EMBL" id="KZT29529.1"/>
    </source>
</evidence>
<organism evidence="1 2">
    <name type="scientific">Neolentinus lepideus HHB14362 ss-1</name>
    <dbReference type="NCBI Taxonomy" id="1314782"/>
    <lineage>
        <taxon>Eukaryota</taxon>
        <taxon>Fungi</taxon>
        <taxon>Dikarya</taxon>
        <taxon>Basidiomycota</taxon>
        <taxon>Agaricomycotina</taxon>
        <taxon>Agaricomycetes</taxon>
        <taxon>Gloeophyllales</taxon>
        <taxon>Gloeophyllaceae</taxon>
        <taxon>Neolentinus</taxon>
    </lineage>
</organism>
<name>A0A165VDS4_9AGAM</name>
<accession>A0A165VDS4</accession>
<proteinExistence type="predicted"/>
<dbReference type="OrthoDB" id="3016366at2759"/>
<keyword evidence="2" id="KW-1185">Reference proteome</keyword>
<dbReference type="EMBL" id="KV425554">
    <property type="protein sequence ID" value="KZT29529.1"/>
    <property type="molecule type" value="Genomic_DNA"/>
</dbReference>
<sequence length="164" mass="18863">MCLDSQSLYAILQPRKDGFSWNWAFLLPGPEPTARLWHATYDNPENTWQYKTREDEADKILADRIVLAMRLADLTVLGTYPEVVDSIDAVLKQVPVVENPVQRDEFSSRVWFMNGVAALDEAGHIQCDSVNTLEKEIRNHALLATEKYIYRIKEMTYITSEHCS</sequence>
<reference evidence="1 2" key="1">
    <citation type="journal article" date="2016" name="Mol. Biol. Evol.">
        <title>Comparative Genomics of Early-Diverging Mushroom-Forming Fungi Provides Insights into the Origins of Lignocellulose Decay Capabilities.</title>
        <authorList>
            <person name="Nagy L.G."/>
            <person name="Riley R."/>
            <person name="Tritt A."/>
            <person name="Adam C."/>
            <person name="Daum C."/>
            <person name="Floudas D."/>
            <person name="Sun H."/>
            <person name="Yadav J.S."/>
            <person name="Pangilinan J."/>
            <person name="Larsson K.H."/>
            <person name="Matsuura K."/>
            <person name="Barry K."/>
            <person name="Labutti K."/>
            <person name="Kuo R."/>
            <person name="Ohm R.A."/>
            <person name="Bhattacharya S.S."/>
            <person name="Shirouzu T."/>
            <person name="Yoshinaga Y."/>
            <person name="Martin F.M."/>
            <person name="Grigoriev I.V."/>
            <person name="Hibbett D.S."/>
        </authorList>
    </citation>
    <scope>NUCLEOTIDE SEQUENCE [LARGE SCALE GENOMIC DNA]</scope>
    <source>
        <strain evidence="1 2">HHB14362 ss-1</strain>
    </source>
</reference>
<protein>
    <submittedName>
        <fullName evidence="1">Uncharacterized protein</fullName>
    </submittedName>
</protein>
<evidence type="ECO:0000313" key="2">
    <source>
        <dbReference type="Proteomes" id="UP000076761"/>
    </source>
</evidence>
<dbReference type="Proteomes" id="UP000076761">
    <property type="component" value="Unassembled WGS sequence"/>
</dbReference>
<gene>
    <name evidence="1" type="ORF">NEOLEDRAFT_1128301</name>
</gene>
<dbReference type="AlphaFoldDB" id="A0A165VDS4"/>